<evidence type="ECO:0000313" key="3">
    <source>
        <dbReference type="Proteomes" id="UP000676776"/>
    </source>
</evidence>
<feature type="chain" id="PRO_5045088510" evidence="1">
    <location>
        <begin position="23"/>
        <end position="140"/>
    </location>
</feature>
<keyword evidence="1" id="KW-0732">Signal</keyword>
<proteinExistence type="predicted"/>
<dbReference type="Proteomes" id="UP000676776">
    <property type="component" value="Unassembled WGS sequence"/>
</dbReference>
<gene>
    <name evidence="2" type="ORF">J4050_05300</name>
</gene>
<dbReference type="Pfam" id="PF09912">
    <property type="entry name" value="DUF2141"/>
    <property type="match status" value="1"/>
</dbReference>
<comment type="caution">
    <text evidence="2">The sequence shown here is derived from an EMBL/GenBank/DDBJ whole genome shotgun (WGS) entry which is preliminary data.</text>
</comment>
<dbReference type="InterPro" id="IPR018673">
    <property type="entry name" value="DUF2141"/>
</dbReference>
<keyword evidence="3" id="KW-1185">Reference proteome</keyword>
<organism evidence="2 3">
    <name type="scientific">Winogradskyella pelagia</name>
    <dbReference type="NCBI Taxonomy" id="2819984"/>
    <lineage>
        <taxon>Bacteria</taxon>
        <taxon>Pseudomonadati</taxon>
        <taxon>Bacteroidota</taxon>
        <taxon>Flavobacteriia</taxon>
        <taxon>Flavobacteriales</taxon>
        <taxon>Flavobacteriaceae</taxon>
        <taxon>Winogradskyella</taxon>
    </lineage>
</organism>
<protein>
    <submittedName>
        <fullName evidence="2">DUF2141 domain-containing protein</fullName>
    </submittedName>
</protein>
<name>A0ABS3T088_9FLAO</name>
<evidence type="ECO:0000256" key="1">
    <source>
        <dbReference type="SAM" id="SignalP"/>
    </source>
</evidence>
<accession>A0ABS3T088</accession>
<dbReference type="EMBL" id="JAGEVF010000003">
    <property type="protein sequence ID" value="MBO3116152.1"/>
    <property type="molecule type" value="Genomic_DNA"/>
</dbReference>
<sequence>MNTLLRLLVIVLVQIFSTQVDAQTTFNVTVTVNDLDSSDGKVFIALYASEADFLENSYQGTTSIITDKTCKVVFTDIPQGVYAVSIFHDENDNGKMDTNFMGIPKEDYGCSNDASGFMGPPKWKDAKFDLNQNLEIAINL</sequence>
<evidence type="ECO:0000313" key="2">
    <source>
        <dbReference type="EMBL" id="MBO3116152.1"/>
    </source>
</evidence>
<feature type="signal peptide" evidence="1">
    <location>
        <begin position="1"/>
        <end position="22"/>
    </location>
</feature>
<reference evidence="2 3" key="1">
    <citation type="submission" date="2021-03" db="EMBL/GenBank/DDBJ databases">
        <title>Winogradskyella sp. nov., isolated from costal sediment.</title>
        <authorList>
            <person name="Gao C."/>
        </authorList>
    </citation>
    <scope>NUCLEOTIDE SEQUENCE [LARGE SCALE GENOMIC DNA]</scope>
    <source>
        <strain evidence="2 3">DF17</strain>
    </source>
</reference>